<comment type="subcellular location">
    <subcellularLocation>
        <location evidence="1">Endomembrane system</location>
    </subcellularLocation>
</comment>
<evidence type="ECO:0000256" key="7">
    <source>
        <dbReference type="ARBA" id="ARBA00023316"/>
    </source>
</evidence>
<evidence type="ECO:0000256" key="5">
    <source>
        <dbReference type="ARBA" id="ARBA00022989"/>
    </source>
</evidence>
<dbReference type="InterPro" id="IPR005150">
    <property type="entry name" value="Cellulose_synth"/>
</dbReference>
<gene>
    <name evidence="8" type="ORF">Sjap_025004</name>
</gene>
<dbReference type="AlphaFoldDB" id="A0AAP0E8N2"/>
<comment type="caution">
    <text evidence="8">The sequence shown here is derived from an EMBL/GenBank/DDBJ whole genome shotgun (WGS) entry which is preliminary data.</text>
</comment>
<dbReference type="GO" id="GO:0030244">
    <property type="term" value="P:cellulose biosynthetic process"/>
    <property type="evidence" value="ECO:0007669"/>
    <property type="project" value="InterPro"/>
</dbReference>
<protein>
    <submittedName>
        <fullName evidence="8">Uncharacterized protein</fullName>
    </submittedName>
</protein>
<dbReference type="Pfam" id="PF03552">
    <property type="entry name" value="Cellulose_synt"/>
    <property type="match status" value="1"/>
</dbReference>
<dbReference type="Proteomes" id="UP001417504">
    <property type="component" value="Unassembled WGS sequence"/>
</dbReference>
<evidence type="ECO:0000313" key="8">
    <source>
        <dbReference type="EMBL" id="KAK9084593.1"/>
    </source>
</evidence>
<keyword evidence="9" id="KW-1185">Reference proteome</keyword>
<sequence length="112" mass="12751">MDEKEGHGIAFVQFPQCFLNITKNDLYGSLMLVGKEVEFPSMDGYGGPMYIGTGCFHKREALCGKKYAKGDKFKWNKQFERKEGSASELEETSKVLTSCTHERGSQWEIRLD</sequence>
<organism evidence="8 9">
    <name type="scientific">Stephania japonica</name>
    <dbReference type="NCBI Taxonomy" id="461633"/>
    <lineage>
        <taxon>Eukaryota</taxon>
        <taxon>Viridiplantae</taxon>
        <taxon>Streptophyta</taxon>
        <taxon>Embryophyta</taxon>
        <taxon>Tracheophyta</taxon>
        <taxon>Spermatophyta</taxon>
        <taxon>Magnoliopsida</taxon>
        <taxon>Ranunculales</taxon>
        <taxon>Menispermaceae</taxon>
        <taxon>Menispermoideae</taxon>
        <taxon>Cissampelideae</taxon>
        <taxon>Stephania</taxon>
    </lineage>
</organism>
<evidence type="ECO:0000256" key="6">
    <source>
        <dbReference type="ARBA" id="ARBA00023136"/>
    </source>
</evidence>
<dbReference type="GO" id="GO:0012505">
    <property type="term" value="C:endomembrane system"/>
    <property type="evidence" value="ECO:0007669"/>
    <property type="project" value="UniProtKB-SubCell"/>
</dbReference>
<keyword evidence="2" id="KW-0328">Glycosyltransferase</keyword>
<proteinExistence type="predicted"/>
<keyword evidence="6" id="KW-0472">Membrane</keyword>
<dbReference type="EMBL" id="JBBNAE010000011">
    <property type="protein sequence ID" value="KAK9084593.1"/>
    <property type="molecule type" value="Genomic_DNA"/>
</dbReference>
<dbReference type="GO" id="GO:0071555">
    <property type="term" value="P:cell wall organization"/>
    <property type="evidence" value="ECO:0007669"/>
    <property type="project" value="UniProtKB-KW"/>
</dbReference>
<evidence type="ECO:0000256" key="2">
    <source>
        <dbReference type="ARBA" id="ARBA00022676"/>
    </source>
</evidence>
<evidence type="ECO:0000256" key="3">
    <source>
        <dbReference type="ARBA" id="ARBA00022679"/>
    </source>
</evidence>
<accession>A0AAP0E8N2</accession>
<keyword evidence="4" id="KW-0812">Transmembrane</keyword>
<dbReference type="PANTHER" id="PTHR13301">
    <property type="entry name" value="X-BOX TRANSCRIPTION FACTOR-RELATED"/>
    <property type="match status" value="1"/>
</dbReference>
<evidence type="ECO:0000256" key="1">
    <source>
        <dbReference type="ARBA" id="ARBA00004308"/>
    </source>
</evidence>
<keyword evidence="7" id="KW-0961">Cell wall biogenesis/degradation</keyword>
<evidence type="ECO:0000256" key="4">
    <source>
        <dbReference type="ARBA" id="ARBA00022692"/>
    </source>
</evidence>
<keyword evidence="5" id="KW-1133">Transmembrane helix</keyword>
<keyword evidence="3" id="KW-0808">Transferase</keyword>
<dbReference type="GO" id="GO:0016020">
    <property type="term" value="C:membrane"/>
    <property type="evidence" value="ECO:0007669"/>
    <property type="project" value="InterPro"/>
</dbReference>
<name>A0AAP0E8N2_9MAGN</name>
<evidence type="ECO:0000313" key="9">
    <source>
        <dbReference type="Proteomes" id="UP001417504"/>
    </source>
</evidence>
<reference evidence="8 9" key="1">
    <citation type="submission" date="2024-01" db="EMBL/GenBank/DDBJ databases">
        <title>Genome assemblies of Stephania.</title>
        <authorList>
            <person name="Yang L."/>
        </authorList>
    </citation>
    <scope>NUCLEOTIDE SEQUENCE [LARGE SCALE GENOMIC DNA]</scope>
    <source>
        <strain evidence="8">QJT</strain>
        <tissue evidence="8">Leaf</tissue>
    </source>
</reference>
<dbReference type="GO" id="GO:0016760">
    <property type="term" value="F:cellulose synthase (UDP-forming) activity"/>
    <property type="evidence" value="ECO:0007669"/>
    <property type="project" value="InterPro"/>
</dbReference>